<reference evidence="3 4" key="1">
    <citation type="submission" date="2018-05" db="EMBL/GenBank/DDBJ databases">
        <title>Genomic Encyclopedia of Type Strains, Phase IV (KMG-V): Genome sequencing to study the core and pangenomes of soil and plant-associated prokaryotes.</title>
        <authorList>
            <person name="Whitman W."/>
        </authorList>
    </citation>
    <scope>NUCLEOTIDE SEQUENCE [LARGE SCALE GENOMIC DNA]</scope>
    <source>
        <strain evidence="3 4">SCZa-39</strain>
    </source>
</reference>
<sequence length="512" mass="53792">MYRAGIDVGGTNTDAVLLRGREVVLGIKTATTRDVTSGVLDALSRVLREADVAPSALGAVMIGTTHFTNAVIERRELSRVGVLRLCLPSSADIPPFSGWPADLVETLNPLVRLTAGGHEFDGREISPLDVASIRRFAEECAQANIDHIAISGVFSPLAPGQEERAAQLVRERLPHAHITLSSSLGNLGLLERENATILNAALVDLGGRISRAFSDALRATGVSAPFFLTQNDGTLIAAERIADYPILTVASGPTNSMRGAAFLSGQADAIVVDIGGTTSDVGMLQKGFPRMAGVAVELGGVRTNFRMPDVHCIGLGGGSLVDTSACAIGPRSVGYQLYEKALVFGGDTLTASDIAVAAGIAGFGDRQRVAHLGAEDVRACTQRMHEMVAAAVDRMRISDTPVPVLLVGGGSVLLDGDVDGLPTLRPPSFNVANAVGAAIAQIGCEIDHVYRLEEMGREDAIADAQARCRKKVIEEGGVPESIDTLNVEETPLAYLPGKATRIRVKMVGDLRL</sequence>
<gene>
    <name evidence="3" type="ORF">C7402_11841</name>
</gene>
<protein>
    <submittedName>
        <fullName evidence="3">Hydantoinase/oxoprolinase-like protein</fullName>
    </submittedName>
</protein>
<dbReference type="RefSeq" id="WP_116613498.1">
    <property type="nucleotide sequence ID" value="NZ_QEOB01000018.1"/>
</dbReference>
<feature type="domain" description="Hydantoinase/oxoprolinase N-terminal" evidence="2">
    <location>
        <begin position="4"/>
        <end position="172"/>
    </location>
</feature>
<dbReference type="Pfam" id="PF05378">
    <property type="entry name" value="Hydant_A_N"/>
    <property type="match status" value="1"/>
</dbReference>
<dbReference type="Pfam" id="PF01968">
    <property type="entry name" value="Hydantoinase_A"/>
    <property type="match status" value="1"/>
</dbReference>
<dbReference type="InterPro" id="IPR008040">
    <property type="entry name" value="Hydant_A_N"/>
</dbReference>
<dbReference type="InterPro" id="IPR045079">
    <property type="entry name" value="Oxoprolinase-like"/>
</dbReference>
<dbReference type="Gene3D" id="3.30.420.40">
    <property type="match status" value="1"/>
</dbReference>
<organism evidence="3 4">
    <name type="scientific">Paraburkholderia unamae</name>
    <dbReference type="NCBI Taxonomy" id="219649"/>
    <lineage>
        <taxon>Bacteria</taxon>
        <taxon>Pseudomonadati</taxon>
        <taxon>Pseudomonadota</taxon>
        <taxon>Betaproteobacteria</taxon>
        <taxon>Burkholderiales</taxon>
        <taxon>Burkholderiaceae</taxon>
        <taxon>Paraburkholderia</taxon>
    </lineage>
</organism>
<evidence type="ECO:0000259" key="1">
    <source>
        <dbReference type="Pfam" id="PF01968"/>
    </source>
</evidence>
<dbReference type="Proteomes" id="UP000245712">
    <property type="component" value="Unassembled WGS sequence"/>
</dbReference>
<evidence type="ECO:0000259" key="2">
    <source>
        <dbReference type="Pfam" id="PF05378"/>
    </source>
</evidence>
<keyword evidence="4" id="KW-1185">Reference proteome</keyword>
<dbReference type="PANTHER" id="PTHR11365:SF10">
    <property type="entry name" value="HYDANTOINASE_OXOPROLINASE"/>
    <property type="match status" value="1"/>
</dbReference>
<feature type="domain" description="Hydantoinase A/oxoprolinase" evidence="1">
    <location>
        <begin position="192"/>
        <end position="359"/>
    </location>
</feature>
<dbReference type="PANTHER" id="PTHR11365">
    <property type="entry name" value="5-OXOPROLINASE RELATED"/>
    <property type="match status" value="1"/>
</dbReference>
<dbReference type="SUPFAM" id="SSF53067">
    <property type="entry name" value="Actin-like ATPase domain"/>
    <property type="match status" value="1"/>
</dbReference>
<proteinExistence type="predicted"/>
<name>A0ABX5KDB2_9BURK</name>
<dbReference type="InterPro" id="IPR002821">
    <property type="entry name" value="Hydantoinase_A"/>
</dbReference>
<evidence type="ECO:0000313" key="4">
    <source>
        <dbReference type="Proteomes" id="UP000245712"/>
    </source>
</evidence>
<comment type="caution">
    <text evidence="3">The sequence shown here is derived from an EMBL/GenBank/DDBJ whole genome shotgun (WGS) entry which is preliminary data.</text>
</comment>
<evidence type="ECO:0000313" key="3">
    <source>
        <dbReference type="EMBL" id="PVX75109.1"/>
    </source>
</evidence>
<dbReference type="InterPro" id="IPR043129">
    <property type="entry name" value="ATPase_NBD"/>
</dbReference>
<dbReference type="EMBL" id="QEOB01000018">
    <property type="protein sequence ID" value="PVX75109.1"/>
    <property type="molecule type" value="Genomic_DNA"/>
</dbReference>
<accession>A0ABX5KDB2</accession>